<evidence type="ECO:0000313" key="11">
    <source>
        <dbReference type="EMBL" id="KAK9502755.1"/>
    </source>
</evidence>
<keyword evidence="7 10" id="KW-0472">Membrane</keyword>
<feature type="transmembrane region" description="Helical" evidence="10">
    <location>
        <begin position="40"/>
        <end position="60"/>
    </location>
</feature>
<dbReference type="PANTHER" id="PTHR21137:SF35">
    <property type="entry name" value="ODORANT RECEPTOR 19A-RELATED"/>
    <property type="match status" value="1"/>
</dbReference>
<comment type="caution">
    <text evidence="11">The sequence shown here is derived from an EMBL/GenBank/DDBJ whole genome shotgun (WGS) entry which is preliminary data.</text>
</comment>
<evidence type="ECO:0000256" key="3">
    <source>
        <dbReference type="ARBA" id="ARBA00022606"/>
    </source>
</evidence>
<evidence type="ECO:0000256" key="7">
    <source>
        <dbReference type="ARBA" id="ARBA00023136"/>
    </source>
</evidence>
<comment type="caution">
    <text evidence="10">Lacks conserved residue(s) required for the propagation of feature annotation.</text>
</comment>
<dbReference type="GO" id="GO:0004984">
    <property type="term" value="F:olfactory receptor activity"/>
    <property type="evidence" value="ECO:0007669"/>
    <property type="project" value="InterPro"/>
</dbReference>
<feature type="transmembrane region" description="Helical" evidence="10">
    <location>
        <begin position="80"/>
        <end position="98"/>
    </location>
</feature>
<dbReference type="GO" id="GO:0005549">
    <property type="term" value="F:odorant binding"/>
    <property type="evidence" value="ECO:0007669"/>
    <property type="project" value="InterPro"/>
</dbReference>
<evidence type="ECO:0000256" key="4">
    <source>
        <dbReference type="ARBA" id="ARBA00022692"/>
    </source>
</evidence>
<protein>
    <recommendedName>
        <fullName evidence="10">Odorant receptor</fullName>
    </recommendedName>
</protein>
<keyword evidence="4 10" id="KW-0812">Transmembrane</keyword>
<feature type="transmembrane region" description="Helical" evidence="10">
    <location>
        <begin position="335"/>
        <end position="355"/>
    </location>
</feature>
<feature type="transmembrane region" description="Helical" evidence="10">
    <location>
        <begin position="138"/>
        <end position="162"/>
    </location>
</feature>
<evidence type="ECO:0000256" key="10">
    <source>
        <dbReference type="RuleBase" id="RU351113"/>
    </source>
</evidence>
<accession>A0AAW1D324</accession>
<gene>
    <name evidence="11" type="ORF">O3M35_011465</name>
</gene>
<reference evidence="11 12" key="1">
    <citation type="submission" date="2022-12" db="EMBL/GenBank/DDBJ databases">
        <title>Chromosome-level genome assembly of true bugs.</title>
        <authorList>
            <person name="Ma L."/>
            <person name="Li H."/>
        </authorList>
    </citation>
    <scope>NUCLEOTIDE SEQUENCE [LARGE SCALE GENOMIC DNA]</scope>
    <source>
        <strain evidence="11">Lab_2022b</strain>
    </source>
</reference>
<feature type="transmembrane region" description="Helical" evidence="10">
    <location>
        <begin position="295"/>
        <end position="323"/>
    </location>
</feature>
<feature type="transmembrane region" description="Helical" evidence="10">
    <location>
        <begin position="205"/>
        <end position="231"/>
    </location>
</feature>
<dbReference type="Proteomes" id="UP001461498">
    <property type="component" value="Unassembled WGS sequence"/>
</dbReference>
<proteinExistence type="inferred from homology"/>
<dbReference type="GO" id="GO:0005886">
    <property type="term" value="C:plasma membrane"/>
    <property type="evidence" value="ECO:0007669"/>
    <property type="project" value="UniProtKB-SubCell"/>
</dbReference>
<evidence type="ECO:0000256" key="5">
    <source>
        <dbReference type="ARBA" id="ARBA00022725"/>
    </source>
</evidence>
<keyword evidence="9 10" id="KW-0807">Transducer</keyword>
<evidence type="ECO:0000256" key="1">
    <source>
        <dbReference type="ARBA" id="ARBA00004651"/>
    </source>
</evidence>
<dbReference type="EMBL" id="JAPXFL010000008">
    <property type="protein sequence ID" value="KAK9502755.1"/>
    <property type="molecule type" value="Genomic_DNA"/>
</dbReference>
<keyword evidence="6 10" id="KW-1133">Transmembrane helix</keyword>
<comment type="subcellular location">
    <subcellularLocation>
        <location evidence="1 10">Cell membrane</location>
        <topology evidence="1 10">Multi-pass membrane protein</topology>
    </subcellularLocation>
</comment>
<organism evidence="11 12">
    <name type="scientific">Rhynocoris fuscipes</name>
    <dbReference type="NCBI Taxonomy" id="488301"/>
    <lineage>
        <taxon>Eukaryota</taxon>
        <taxon>Metazoa</taxon>
        <taxon>Ecdysozoa</taxon>
        <taxon>Arthropoda</taxon>
        <taxon>Hexapoda</taxon>
        <taxon>Insecta</taxon>
        <taxon>Pterygota</taxon>
        <taxon>Neoptera</taxon>
        <taxon>Paraneoptera</taxon>
        <taxon>Hemiptera</taxon>
        <taxon>Heteroptera</taxon>
        <taxon>Panheteroptera</taxon>
        <taxon>Cimicomorpha</taxon>
        <taxon>Reduviidae</taxon>
        <taxon>Harpactorinae</taxon>
        <taxon>Harpactorini</taxon>
        <taxon>Rhynocoris</taxon>
    </lineage>
</organism>
<sequence>MDFIQRIDAECTDEVMETLYQQYGYALQIGLAFINLRPKWWILSILQTTFYFSYLLYFEFLLIKTTIIFSSDLNLASQSAHFFVLGLLMFLIMVSYPMNRNKFIDLMKVVGINYFTYNDFYETDLVDIWHKETKKLKLYILVTVSGYFGVCLIVGVFIGPFIDQYQGFNTEDYFNGVYMKAPIPMWFPYTIDNIYAQVITALSQYLIGSMLVGVIVGADLILIFQSVDILLQMKILRNSIRNLETRAVGLYNRWNGTTVKNGKEISKDDKVFVKALNFCLKENVQHHRNVSRAFYCVYSLGMIPLAAAFLIGSAIIALSLFNFITSDKLRIAPQIFSLMLLFGEVANMAIICWVGQELSDLVSNYN</sequence>
<evidence type="ECO:0000256" key="6">
    <source>
        <dbReference type="ARBA" id="ARBA00022989"/>
    </source>
</evidence>
<evidence type="ECO:0000313" key="12">
    <source>
        <dbReference type="Proteomes" id="UP001461498"/>
    </source>
</evidence>
<dbReference type="PANTHER" id="PTHR21137">
    <property type="entry name" value="ODORANT RECEPTOR"/>
    <property type="match status" value="1"/>
</dbReference>
<keyword evidence="5 10" id="KW-0552">Olfaction</keyword>
<evidence type="ECO:0000256" key="8">
    <source>
        <dbReference type="ARBA" id="ARBA00023170"/>
    </source>
</evidence>
<keyword evidence="8 10" id="KW-0675">Receptor</keyword>
<keyword evidence="12" id="KW-1185">Reference proteome</keyword>
<dbReference type="Pfam" id="PF02949">
    <property type="entry name" value="7tm_6"/>
    <property type="match status" value="1"/>
</dbReference>
<evidence type="ECO:0000256" key="2">
    <source>
        <dbReference type="ARBA" id="ARBA00022475"/>
    </source>
</evidence>
<comment type="similarity">
    <text evidence="10">Belongs to the insect chemoreceptor superfamily. Heteromeric odorant receptor channel (TC 1.A.69) family.</text>
</comment>
<name>A0AAW1D324_9HEMI</name>
<dbReference type="GO" id="GO:0007165">
    <property type="term" value="P:signal transduction"/>
    <property type="evidence" value="ECO:0007669"/>
    <property type="project" value="UniProtKB-KW"/>
</dbReference>
<keyword evidence="3 10" id="KW-0716">Sensory transduction</keyword>
<keyword evidence="2" id="KW-1003">Cell membrane</keyword>
<dbReference type="InterPro" id="IPR004117">
    <property type="entry name" value="7tm6_olfct_rcpt"/>
</dbReference>
<dbReference type="AlphaFoldDB" id="A0AAW1D324"/>
<evidence type="ECO:0000256" key="9">
    <source>
        <dbReference type="ARBA" id="ARBA00023224"/>
    </source>
</evidence>